<organism evidence="19 20">
    <name type="scientific">candidate division WS6 bacterium GW2011_GWB1_33_6</name>
    <dbReference type="NCBI Taxonomy" id="1619088"/>
    <lineage>
        <taxon>Bacteria</taxon>
        <taxon>Candidatus Dojkabacteria</taxon>
    </lineage>
</organism>
<feature type="binding site" evidence="15">
    <location>
        <position position="261"/>
    </location>
    <ligand>
        <name>L-serine</name>
        <dbReference type="ChEBI" id="CHEBI:33384"/>
    </ligand>
</feature>
<evidence type="ECO:0000256" key="6">
    <source>
        <dbReference type="ARBA" id="ARBA00022598"/>
    </source>
</evidence>
<dbReference type="Gene3D" id="3.30.930.10">
    <property type="entry name" value="Bira Bifunctional Protein, Domain 2"/>
    <property type="match status" value="1"/>
</dbReference>
<protein>
    <recommendedName>
        <fullName evidence="11 14">Serine--tRNA ligase</fullName>
        <ecNumber evidence="4 14">6.1.1.11</ecNumber>
    </recommendedName>
</protein>
<dbReference type="GO" id="GO:0006434">
    <property type="term" value="P:seryl-tRNA aminoacylation"/>
    <property type="evidence" value="ECO:0007669"/>
    <property type="project" value="UniProtKB-UniRule"/>
</dbReference>
<evidence type="ECO:0000256" key="16">
    <source>
        <dbReference type="PIRSR" id="PIRSR001529-2"/>
    </source>
</evidence>
<dbReference type="EC" id="6.1.1.11" evidence="4 14"/>
<dbReference type="SUPFAM" id="SSF55681">
    <property type="entry name" value="Class II aaRS and biotin synthetases"/>
    <property type="match status" value="1"/>
</dbReference>
<evidence type="ECO:0000256" key="9">
    <source>
        <dbReference type="ARBA" id="ARBA00022917"/>
    </source>
</evidence>
<dbReference type="InterPro" id="IPR002314">
    <property type="entry name" value="aa-tRNA-synt_IIb"/>
</dbReference>
<dbReference type="InterPro" id="IPR002317">
    <property type="entry name" value="Ser-tRNA-ligase_type_1"/>
</dbReference>
<sequence length="424" mass="48694">MLDIKKIVEEREIVEKGLLKRMNPSDLDLDTIITLYNKKKELIRSFEEKRAQQNSFNSKMAQTEKGTEEFLKLVTELKVLATEVKDLEERLNETDKELTQKLEVLPNIPDEDVVAGGKENNQEIKSVGSKPQFTFEIKDHVQLGEDLKLFDFETATKLSGSNFSMYTGMGARLEWALINYFIDEHIKDGYEMIIPPHIVGEESGYTAGQLPKFKEDVYWLDNTNQFLIPTAETVLTNIFRDEIVDEKDLPKKFFAYTPCYRKEAGSYRNNERGLIRVHQFNKVEMYQFTTKEKADDAFEELVSKAEKLVEGLGLHYRISKLAAGDCSAGAARTYDIEVWLPAIGQYYEVSSVSNVREYQSRRGNMRYKPVNGTKTEYLQTLNASGLATSRLMVALVETYQQQDGSILIPEVLKKYMGVDKIEKR</sequence>
<dbReference type="InterPro" id="IPR033729">
    <property type="entry name" value="SerRS_core"/>
</dbReference>
<dbReference type="PANTHER" id="PTHR43697:SF1">
    <property type="entry name" value="SERINE--TRNA LIGASE"/>
    <property type="match status" value="1"/>
</dbReference>
<dbReference type="InterPro" id="IPR015866">
    <property type="entry name" value="Ser-tRNA-synth_1_N"/>
</dbReference>
<feature type="binding site" evidence="15">
    <location>
        <position position="284"/>
    </location>
    <ligand>
        <name>L-serine</name>
        <dbReference type="ChEBI" id="CHEBI:33384"/>
    </ligand>
</feature>
<comment type="catalytic activity">
    <reaction evidence="12">
        <text>tRNA(Sec) + L-serine + ATP = L-seryl-tRNA(Sec) + AMP + diphosphate + H(+)</text>
        <dbReference type="Rhea" id="RHEA:42580"/>
        <dbReference type="Rhea" id="RHEA-COMP:9742"/>
        <dbReference type="Rhea" id="RHEA-COMP:10128"/>
        <dbReference type="ChEBI" id="CHEBI:15378"/>
        <dbReference type="ChEBI" id="CHEBI:30616"/>
        <dbReference type="ChEBI" id="CHEBI:33019"/>
        <dbReference type="ChEBI" id="CHEBI:33384"/>
        <dbReference type="ChEBI" id="CHEBI:78442"/>
        <dbReference type="ChEBI" id="CHEBI:78533"/>
        <dbReference type="ChEBI" id="CHEBI:456215"/>
        <dbReference type="EC" id="6.1.1.11"/>
    </reaction>
</comment>
<dbReference type="EMBL" id="LBPI01000015">
    <property type="protein sequence ID" value="KKP54531.1"/>
    <property type="molecule type" value="Genomic_DNA"/>
</dbReference>
<dbReference type="SUPFAM" id="SSF46589">
    <property type="entry name" value="tRNA-binding arm"/>
    <property type="match status" value="1"/>
</dbReference>
<proteinExistence type="inferred from homology"/>
<dbReference type="Proteomes" id="UP000034488">
    <property type="component" value="Unassembled WGS sequence"/>
</dbReference>
<evidence type="ECO:0000256" key="4">
    <source>
        <dbReference type="ARBA" id="ARBA00012840"/>
    </source>
</evidence>
<feature type="binding site" evidence="16">
    <location>
        <begin position="277"/>
        <end position="280"/>
    </location>
    <ligand>
        <name>ATP</name>
        <dbReference type="ChEBI" id="CHEBI:30616"/>
    </ligand>
</feature>
<dbReference type="PIRSF" id="PIRSF001529">
    <property type="entry name" value="Ser-tRNA-synth_IIa"/>
    <property type="match status" value="1"/>
</dbReference>
<dbReference type="NCBIfam" id="TIGR00414">
    <property type="entry name" value="serS"/>
    <property type="match status" value="1"/>
</dbReference>
<comment type="catalytic activity">
    <reaction evidence="13">
        <text>tRNA(Ser) + L-serine + ATP = L-seryl-tRNA(Ser) + AMP + diphosphate + H(+)</text>
        <dbReference type="Rhea" id="RHEA:12292"/>
        <dbReference type="Rhea" id="RHEA-COMP:9669"/>
        <dbReference type="Rhea" id="RHEA-COMP:9703"/>
        <dbReference type="ChEBI" id="CHEBI:15378"/>
        <dbReference type="ChEBI" id="CHEBI:30616"/>
        <dbReference type="ChEBI" id="CHEBI:33019"/>
        <dbReference type="ChEBI" id="CHEBI:33384"/>
        <dbReference type="ChEBI" id="CHEBI:78442"/>
        <dbReference type="ChEBI" id="CHEBI:78533"/>
        <dbReference type="ChEBI" id="CHEBI:456215"/>
        <dbReference type="EC" id="6.1.1.11"/>
    </reaction>
</comment>
<evidence type="ECO:0000313" key="19">
    <source>
        <dbReference type="EMBL" id="KKP54531.1"/>
    </source>
</evidence>
<dbReference type="InterPro" id="IPR010978">
    <property type="entry name" value="tRNA-bd_arm"/>
</dbReference>
<evidence type="ECO:0000256" key="7">
    <source>
        <dbReference type="ARBA" id="ARBA00022741"/>
    </source>
</evidence>
<evidence type="ECO:0000256" key="2">
    <source>
        <dbReference type="ARBA" id="ARBA00005045"/>
    </source>
</evidence>
<evidence type="ECO:0000256" key="15">
    <source>
        <dbReference type="PIRSR" id="PIRSR001529-1"/>
    </source>
</evidence>
<dbReference type="AlphaFoldDB" id="A0A0G0ASU5"/>
<keyword evidence="7" id="KW-0547">Nucleotide-binding</keyword>
<dbReference type="PRINTS" id="PR00981">
    <property type="entry name" value="TRNASYNTHSER"/>
</dbReference>
<keyword evidence="8 16" id="KW-0067">ATP-binding</keyword>
<keyword evidence="6 19" id="KW-0436">Ligase</keyword>
<dbReference type="PATRIC" id="fig|1619088.3.peg.571"/>
<evidence type="ECO:0000256" key="17">
    <source>
        <dbReference type="SAM" id="Coils"/>
    </source>
</evidence>
<evidence type="ECO:0000256" key="12">
    <source>
        <dbReference type="ARBA" id="ARBA00047929"/>
    </source>
</evidence>
<dbReference type="GO" id="GO:0005737">
    <property type="term" value="C:cytoplasm"/>
    <property type="evidence" value="ECO:0007669"/>
    <property type="project" value="UniProtKB-SubCell"/>
</dbReference>
<evidence type="ECO:0000256" key="11">
    <source>
        <dbReference type="ARBA" id="ARBA00039158"/>
    </source>
</evidence>
<accession>A0A0G0ASU5</accession>
<dbReference type="PANTHER" id="PTHR43697">
    <property type="entry name" value="SERYL-TRNA SYNTHETASE"/>
    <property type="match status" value="1"/>
</dbReference>
<dbReference type="Pfam" id="PF02403">
    <property type="entry name" value="Seryl_tRNA_N"/>
    <property type="match status" value="1"/>
</dbReference>
<dbReference type="CDD" id="cd00770">
    <property type="entry name" value="SerRS_core"/>
    <property type="match status" value="1"/>
</dbReference>
<feature type="coiled-coil region" evidence="17">
    <location>
        <begin position="70"/>
        <end position="104"/>
    </location>
</feature>
<feature type="binding site" evidence="16">
    <location>
        <begin position="261"/>
        <end position="263"/>
    </location>
    <ligand>
        <name>ATP</name>
        <dbReference type="ChEBI" id="CHEBI:30616"/>
    </ligand>
</feature>
<evidence type="ECO:0000256" key="8">
    <source>
        <dbReference type="ARBA" id="ARBA00022840"/>
    </source>
</evidence>
<evidence type="ECO:0000256" key="14">
    <source>
        <dbReference type="NCBIfam" id="TIGR00414"/>
    </source>
</evidence>
<feature type="domain" description="Aminoacyl-transfer RNA synthetases class-II family profile" evidence="18">
    <location>
        <begin position="181"/>
        <end position="409"/>
    </location>
</feature>
<comment type="caution">
    <text evidence="19">The sequence shown here is derived from an EMBL/GenBank/DDBJ whole genome shotgun (WGS) entry which is preliminary data.</text>
</comment>
<evidence type="ECO:0000256" key="5">
    <source>
        <dbReference type="ARBA" id="ARBA00022490"/>
    </source>
</evidence>
<evidence type="ECO:0000256" key="10">
    <source>
        <dbReference type="ARBA" id="ARBA00023146"/>
    </source>
</evidence>
<keyword evidence="9" id="KW-0648">Protein biosynthesis</keyword>
<evidence type="ECO:0000256" key="3">
    <source>
        <dbReference type="ARBA" id="ARBA00010728"/>
    </source>
</evidence>
<evidence type="ECO:0000259" key="18">
    <source>
        <dbReference type="PROSITE" id="PS50862"/>
    </source>
</evidence>
<dbReference type="InterPro" id="IPR045864">
    <property type="entry name" value="aa-tRNA-synth_II/BPL/LPL"/>
</dbReference>
<dbReference type="GO" id="GO:0005524">
    <property type="term" value="F:ATP binding"/>
    <property type="evidence" value="ECO:0007669"/>
    <property type="project" value="UniProtKB-KW"/>
</dbReference>
<keyword evidence="10" id="KW-0030">Aminoacyl-tRNA synthetase</keyword>
<feature type="binding site" evidence="15">
    <location>
        <position position="230"/>
    </location>
    <ligand>
        <name>L-serine</name>
        <dbReference type="ChEBI" id="CHEBI:33384"/>
    </ligand>
</feature>
<keyword evidence="5" id="KW-0963">Cytoplasm</keyword>
<evidence type="ECO:0000256" key="13">
    <source>
        <dbReference type="ARBA" id="ARBA00048823"/>
    </source>
</evidence>
<keyword evidence="17" id="KW-0175">Coiled coil</keyword>
<comment type="pathway">
    <text evidence="2">Aminoacyl-tRNA biosynthesis; selenocysteinyl-tRNA(Sec) biosynthesis; L-seryl-tRNA(Sec) from L-serine and tRNA(Sec): step 1/1.</text>
</comment>
<dbReference type="GO" id="GO:0004828">
    <property type="term" value="F:serine-tRNA ligase activity"/>
    <property type="evidence" value="ECO:0007669"/>
    <property type="project" value="UniProtKB-UniRule"/>
</dbReference>
<name>A0A0G0ASU5_9BACT</name>
<feature type="binding site" evidence="16">
    <location>
        <begin position="348"/>
        <end position="351"/>
    </location>
    <ligand>
        <name>ATP</name>
        <dbReference type="ChEBI" id="CHEBI:30616"/>
    </ligand>
</feature>
<evidence type="ECO:0000313" key="20">
    <source>
        <dbReference type="Proteomes" id="UP000034488"/>
    </source>
</evidence>
<comment type="subcellular location">
    <subcellularLocation>
        <location evidence="1">Cytoplasm</location>
    </subcellularLocation>
</comment>
<evidence type="ECO:0000256" key="1">
    <source>
        <dbReference type="ARBA" id="ARBA00004496"/>
    </source>
</evidence>
<comment type="similarity">
    <text evidence="3">Belongs to the class-II aminoacyl-tRNA synthetase family. Type-1 seryl-tRNA synthetase subfamily.</text>
</comment>
<reference evidence="19 20" key="1">
    <citation type="journal article" date="2015" name="Nature">
        <title>rRNA introns, odd ribosomes, and small enigmatic genomes across a large radiation of phyla.</title>
        <authorList>
            <person name="Brown C.T."/>
            <person name="Hug L.A."/>
            <person name="Thomas B.C."/>
            <person name="Sharon I."/>
            <person name="Castelle C.J."/>
            <person name="Singh A."/>
            <person name="Wilkins M.J."/>
            <person name="Williams K.H."/>
            <person name="Banfield J.F."/>
        </authorList>
    </citation>
    <scope>NUCLEOTIDE SEQUENCE [LARGE SCALE GENOMIC DNA]</scope>
</reference>
<feature type="binding site" evidence="15">
    <location>
        <position position="382"/>
    </location>
    <ligand>
        <name>L-serine</name>
        <dbReference type="ChEBI" id="CHEBI:33384"/>
    </ligand>
</feature>
<dbReference type="PROSITE" id="PS50862">
    <property type="entry name" value="AA_TRNA_LIGASE_II"/>
    <property type="match status" value="1"/>
</dbReference>
<dbReference type="Pfam" id="PF00587">
    <property type="entry name" value="tRNA-synt_2b"/>
    <property type="match status" value="1"/>
</dbReference>
<dbReference type="InterPro" id="IPR006195">
    <property type="entry name" value="aa-tRNA-synth_II"/>
</dbReference>
<gene>
    <name evidence="19" type="ORF">UR47_C0015G0011</name>
</gene>
<dbReference type="Gene3D" id="1.10.287.40">
    <property type="entry name" value="Serine-tRNA synthetase, tRNA binding domain"/>
    <property type="match status" value="1"/>
</dbReference>
<dbReference type="InterPro" id="IPR042103">
    <property type="entry name" value="SerRS_1_N_sf"/>
</dbReference>